<reference evidence="9" key="1">
    <citation type="journal article" date="2013" name="Environ. Microbiol.">
        <title>Microbiota from the distal guts of lean and obese adolescents exhibit partial functional redundancy besides clear differences in community structure.</title>
        <authorList>
            <person name="Ferrer M."/>
            <person name="Ruiz A."/>
            <person name="Lanza F."/>
            <person name="Haange S.B."/>
            <person name="Oberbach A."/>
            <person name="Till H."/>
            <person name="Bargiela R."/>
            <person name="Campoy C."/>
            <person name="Segura M.T."/>
            <person name="Richter M."/>
            <person name="von Bergen M."/>
            <person name="Seifert J."/>
            <person name="Suarez A."/>
        </authorList>
    </citation>
    <scope>NUCLEOTIDE SEQUENCE</scope>
</reference>
<dbReference type="EC" id="4.6.1.12" evidence="4"/>
<dbReference type="GO" id="GO:0019288">
    <property type="term" value="P:isopentenyl diphosphate biosynthetic process, methylerythritol 4-phosphate pathway"/>
    <property type="evidence" value="ECO:0007669"/>
    <property type="project" value="UniProtKB-UniPathway"/>
</dbReference>
<dbReference type="PROSITE" id="PS01350">
    <property type="entry name" value="ISPF"/>
    <property type="match status" value="1"/>
</dbReference>
<evidence type="ECO:0000256" key="5">
    <source>
        <dbReference type="ARBA" id="ARBA00022723"/>
    </source>
</evidence>
<evidence type="ECO:0000256" key="1">
    <source>
        <dbReference type="ARBA" id="ARBA00000200"/>
    </source>
</evidence>
<sequence length="116" mass="12300">LILGGVDIPHETGLLGHSDADVLTHAVMDALLGAAAMGDIGHLFPDNDPAYAGADSLALLREVTARLHAAGYTVGNLDCTVLAQAPKLAPHIAQMRRNLAQVLFSGCSCYWRQWPQ</sequence>
<comment type="cofactor">
    <cofactor evidence="2">
        <name>a divalent metal cation</name>
        <dbReference type="ChEBI" id="CHEBI:60240"/>
    </cofactor>
</comment>
<evidence type="ECO:0000256" key="3">
    <source>
        <dbReference type="ARBA" id="ARBA00004709"/>
    </source>
</evidence>
<organism evidence="9">
    <name type="scientific">human gut metagenome</name>
    <dbReference type="NCBI Taxonomy" id="408170"/>
    <lineage>
        <taxon>unclassified sequences</taxon>
        <taxon>metagenomes</taxon>
        <taxon>organismal metagenomes</taxon>
    </lineage>
</organism>
<gene>
    <name evidence="9" type="ORF">OBE_08450</name>
</gene>
<comment type="pathway">
    <text evidence="3">Isoprenoid biosynthesis; isopentenyl diphosphate biosynthesis via DXP pathway; isopentenyl diphosphate from 1-deoxy-D-xylulose 5-phosphate: step 4/6.</text>
</comment>
<dbReference type="AlphaFoldDB" id="K1T1C3"/>
<keyword evidence="6" id="KW-0414">Isoprene biosynthesis</keyword>
<dbReference type="GO" id="GO:0008685">
    <property type="term" value="F:2-C-methyl-D-erythritol 2,4-cyclodiphosphate synthase activity"/>
    <property type="evidence" value="ECO:0007669"/>
    <property type="project" value="UniProtKB-EC"/>
</dbReference>
<evidence type="ECO:0000256" key="6">
    <source>
        <dbReference type="ARBA" id="ARBA00023229"/>
    </source>
</evidence>
<evidence type="ECO:0000259" key="8">
    <source>
        <dbReference type="Pfam" id="PF02542"/>
    </source>
</evidence>
<comment type="catalytic activity">
    <reaction evidence="1">
        <text>4-CDP-2-C-methyl-D-erythritol 2-phosphate = 2-C-methyl-D-erythritol 2,4-cyclic diphosphate + CMP</text>
        <dbReference type="Rhea" id="RHEA:23864"/>
        <dbReference type="ChEBI" id="CHEBI:57919"/>
        <dbReference type="ChEBI" id="CHEBI:58483"/>
        <dbReference type="ChEBI" id="CHEBI:60377"/>
        <dbReference type="EC" id="4.6.1.12"/>
    </reaction>
</comment>
<dbReference type="InterPro" id="IPR036571">
    <property type="entry name" value="MECDP_synthase_sf"/>
</dbReference>
<evidence type="ECO:0000256" key="4">
    <source>
        <dbReference type="ARBA" id="ARBA00012579"/>
    </source>
</evidence>
<evidence type="ECO:0000256" key="7">
    <source>
        <dbReference type="ARBA" id="ARBA00023239"/>
    </source>
</evidence>
<evidence type="ECO:0000256" key="2">
    <source>
        <dbReference type="ARBA" id="ARBA00001968"/>
    </source>
</evidence>
<keyword evidence="5" id="KW-0479">Metal-binding</keyword>
<dbReference type="CDD" id="cd00554">
    <property type="entry name" value="MECDP_synthase"/>
    <property type="match status" value="1"/>
</dbReference>
<protein>
    <recommendedName>
        <fullName evidence="4">2-C-methyl-D-erythritol 2,4-cyclodiphosphate synthase</fullName>
        <ecNumber evidence="4">4.6.1.12</ecNumber>
    </recommendedName>
</protein>
<evidence type="ECO:0000313" key="9">
    <source>
        <dbReference type="EMBL" id="EKC61479.1"/>
    </source>
</evidence>
<dbReference type="EMBL" id="AJWZ01005836">
    <property type="protein sequence ID" value="EKC61479.1"/>
    <property type="molecule type" value="Genomic_DNA"/>
</dbReference>
<name>K1T1C3_9ZZZZ</name>
<feature type="non-terminal residue" evidence="9">
    <location>
        <position position="1"/>
    </location>
</feature>
<proteinExistence type="predicted"/>
<dbReference type="NCBIfam" id="TIGR00151">
    <property type="entry name" value="ispF"/>
    <property type="match status" value="1"/>
</dbReference>
<dbReference type="InterPro" id="IPR003526">
    <property type="entry name" value="MECDP_synthase"/>
</dbReference>
<dbReference type="InterPro" id="IPR020555">
    <property type="entry name" value="MECDP_synthase_CS"/>
</dbReference>
<dbReference type="PANTHER" id="PTHR43181">
    <property type="entry name" value="2-C-METHYL-D-ERYTHRITOL 2,4-CYCLODIPHOSPHATE SYNTHASE, CHLOROPLASTIC"/>
    <property type="match status" value="1"/>
</dbReference>
<dbReference type="Pfam" id="PF02542">
    <property type="entry name" value="YgbB"/>
    <property type="match status" value="1"/>
</dbReference>
<dbReference type="GO" id="GO:0016114">
    <property type="term" value="P:terpenoid biosynthetic process"/>
    <property type="evidence" value="ECO:0007669"/>
    <property type="project" value="InterPro"/>
</dbReference>
<dbReference type="PANTHER" id="PTHR43181:SF1">
    <property type="entry name" value="2-C-METHYL-D-ERYTHRITOL 2,4-CYCLODIPHOSPHATE SYNTHASE, CHLOROPLASTIC"/>
    <property type="match status" value="1"/>
</dbReference>
<dbReference type="UniPathway" id="UPA00056">
    <property type="reaction ID" value="UER00095"/>
</dbReference>
<dbReference type="SUPFAM" id="SSF69765">
    <property type="entry name" value="IpsF-like"/>
    <property type="match status" value="1"/>
</dbReference>
<feature type="domain" description="2-C-methyl-D-erythritol 2,4-cyclodiphosphate synthase" evidence="8">
    <location>
        <begin position="1"/>
        <end position="103"/>
    </location>
</feature>
<accession>K1T1C3</accession>
<dbReference type="Gene3D" id="3.30.1330.50">
    <property type="entry name" value="2-C-methyl-D-erythritol 2,4-cyclodiphosphate synthase"/>
    <property type="match status" value="1"/>
</dbReference>
<keyword evidence="7" id="KW-0456">Lyase</keyword>
<comment type="caution">
    <text evidence="9">The sequence shown here is derived from an EMBL/GenBank/DDBJ whole genome shotgun (WGS) entry which is preliminary data.</text>
</comment>
<dbReference type="GO" id="GO:0046872">
    <property type="term" value="F:metal ion binding"/>
    <property type="evidence" value="ECO:0007669"/>
    <property type="project" value="UniProtKB-KW"/>
</dbReference>